<dbReference type="PATRIC" id="fig|1056511.3.peg.760"/>
<evidence type="ECO:0000313" key="3">
    <source>
        <dbReference type="Proteomes" id="UP000011134"/>
    </source>
</evidence>
<feature type="transmembrane region" description="Helical" evidence="1">
    <location>
        <begin position="6"/>
        <end position="24"/>
    </location>
</feature>
<keyword evidence="1" id="KW-1133">Transmembrane helix</keyword>
<keyword evidence="1" id="KW-0472">Membrane</keyword>
<accession>L8JEC6</accession>
<sequence length="298" mass="34412">MGKGNFLIFATVIGGVIVYGMGLAEKDKTSNKVNEWDNQIELLWENRSSQINLGDYPNINKKNWCGLYFGNKSTPEQDDFEQYLKKYKSNTLSNTQGLPDADLYGNLDGYKKLSCMEPDNQVFIDKIAYYESKIKSKNNKNIERSKSAWSYRVSTDEMTQEKSIYLSSRVGTTIKPMSFPYTGTESAIYFGCNSKSKWAYFWFSNQPNIRNDQTKSGYSLSKSRISFDDELENITMTQEWGSKFMHVRYPDWLSKKLTGKDIVKLELDWHGEGRAIFSYDVQGFKPLYSDFVKECSTL</sequence>
<reference evidence="2 3" key="1">
    <citation type="submission" date="2012-12" db="EMBL/GenBank/DDBJ databases">
        <title>Genome Assembly of Photobacterium sp. AK15.</title>
        <authorList>
            <person name="Khatri I."/>
            <person name="Vaidya B."/>
            <person name="Srinivas T.N.R."/>
            <person name="Subramanian S."/>
            <person name="Pinnaka A."/>
        </authorList>
    </citation>
    <scope>NUCLEOTIDE SEQUENCE [LARGE SCALE GENOMIC DNA]</scope>
    <source>
        <strain evidence="2 3">AK15</strain>
    </source>
</reference>
<dbReference type="EMBL" id="AMZO01000003">
    <property type="protein sequence ID" value="ELR67190.1"/>
    <property type="molecule type" value="Genomic_DNA"/>
</dbReference>
<name>L8JEC6_9GAMM</name>
<dbReference type="RefSeq" id="WP_007462605.1">
    <property type="nucleotide sequence ID" value="NZ_AMZO01000003.1"/>
</dbReference>
<keyword evidence="3" id="KW-1185">Reference proteome</keyword>
<comment type="caution">
    <text evidence="2">The sequence shown here is derived from an EMBL/GenBank/DDBJ whole genome shotgun (WGS) entry which is preliminary data.</text>
</comment>
<evidence type="ECO:0000256" key="1">
    <source>
        <dbReference type="SAM" id="Phobius"/>
    </source>
</evidence>
<evidence type="ECO:0000313" key="2">
    <source>
        <dbReference type="EMBL" id="ELR67190.1"/>
    </source>
</evidence>
<dbReference type="OrthoDB" id="5739474at2"/>
<keyword evidence="1" id="KW-0812">Transmembrane</keyword>
<protein>
    <submittedName>
        <fullName evidence="2">Uncharacterized protein</fullName>
    </submittedName>
</protein>
<proteinExistence type="predicted"/>
<dbReference type="AlphaFoldDB" id="L8JEC6"/>
<gene>
    <name evidence="2" type="ORF">C942_02698</name>
</gene>
<dbReference type="Proteomes" id="UP000011134">
    <property type="component" value="Unassembled WGS sequence"/>
</dbReference>
<organism evidence="2 3">
    <name type="scientific">Photobacterium marinum</name>
    <dbReference type="NCBI Taxonomy" id="1056511"/>
    <lineage>
        <taxon>Bacteria</taxon>
        <taxon>Pseudomonadati</taxon>
        <taxon>Pseudomonadota</taxon>
        <taxon>Gammaproteobacteria</taxon>
        <taxon>Vibrionales</taxon>
        <taxon>Vibrionaceae</taxon>
        <taxon>Photobacterium</taxon>
    </lineage>
</organism>